<dbReference type="InterPro" id="IPR003033">
    <property type="entry name" value="SCP2_sterol-bd_dom"/>
</dbReference>
<dbReference type="Gene3D" id="3.30.1050.10">
    <property type="entry name" value="SCP2 sterol-binding domain"/>
    <property type="match status" value="1"/>
</dbReference>
<accession>A0ABW2Z5X1</accession>
<dbReference type="Proteomes" id="UP001596958">
    <property type="component" value="Unassembled WGS sequence"/>
</dbReference>
<reference evidence="4" key="1">
    <citation type="journal article" date="2019" name="Int. J. Syst. Evol. Microbiol.">
        <title>The Global Catalogue of Microorganisms (GCM) 10K type strain sequencing project: providing services to taxonomists for standard genome sequencing and annotation.</title>
        <authorList>
            <consortium name="The Broad Institute Genomics Platform"/>
            <consortium name="The Broad Institute Genome Sequencing Center for Infectious Disease"/>
            <person name="Wu L."/>
            <person name="Ma J."/>
        </authorList>
    </citation>
    <scope>NUCLEOTIDE SEQUENCE [LARGE SCALE GENOMIC DNA]</scope>
    <source>
        <strain evidence="4">CCUG 63418</strain>
    </source>
</reference>
<evidence type="ECO:0000313" key="3">
    <source>
        <dbReference type="EMBL" id="MFD0752120.1"/>
    </source>
</evidence>
<keyword evidence="4" id="KW-1185">Reference proteome</keyword>
<proteinExistence type="predicted"/>
<dbReference type="SUPFAM" id="SSF109854">
    <property type="entry name" value="DinB/YfiT-like putative metalloenzymes"/>
    <property type="match status" value="1"/>
</dbReference>
<sequence length="272" mass="30944">MIETRHLFPILHNKLIELLRSLTEEEWHKPTIARLWTVKDIAAHLLDGNFRAIALQNNYSSKPDREINSYQYLVAYLNHLNAEWVSAMKRVDPDTLIKLMDDTGKQYNDYIASLDPNAEAPFSVAWAGEERSTMWFHVAREYTEKWHHQQQIRDAVGKQGIMDRELFYPCIDTFMYGLPHTYRNTTAPKGTTIKITITTESGGEWYLVSTGNGWQLKKENTEAISATVLLDPDTAWKLFTKGLNPQAAAGRVQLSGDVDLAGVVLTMVSVMA</sequence>
<feature type="domain" description="SCP2" evidence="1">
    <location>
        <begin position="189"/>
        <end position="261"/>
    </location>
</feature>
<name>A0ABW2Z5X1_9SPHI</name>
<dbReference type="InterPro" id="IPR024344">
    <property type="entry name" value="MDMPI_metal-binding"/>
</dbReference>
<comment type="caution">
    <text evidence="3">The sequence shown here is derived from an EMBL/GenBank/DDBJ whole genome shotgun (WGS) entry which is preliminary data.</text>
</comment>
<dbReference type="InterPro" id="IPR036527">
    <property type="entry name" value="SCP2_sterol-bd_dom_sf"/>
</dbReference>
<dbReference type="EMBL" id="JBHTHU010000022">
    <property type="protein sequence ID" value="MFD0752120.1"/>
    <property type="molecule type" value="Genomic_DNA"/>
</dbReference>
<dbReference type="Pfam" id="PF02036">
    <property type="entry name" value="SCP2"/>
    <property type="match status" value="1"/>
</dbReference>
<protein>
    <submittedName>
        <fullName evidence="3">Maleylpyruvate isomerase N-terminal domain-containing protein</fullName>
    </submittedName>
</protein>
<dbReference type="Gene3D" id="1.20.120.450">
    <property type="entry name" value="dinb family like domain"/>
    <property type="match status" value="1"/>
</dbReference>
<dbReference type="RefSeq" id="WP_377102465.1">
    <property type="nucleotide sequence ID" value="NZ_JBHTHU010000022.1"/>
</dbReference>
<dbReference type="InterPro" id="IPR034660">
    <property type="entry name" value="DinB/YfiT-like"/>
</dbReference>
<keyword evidence="3" id="KW-0413">Isomerase</keyword>
<evidence type="ECO:0000259" key="1">
    <source>
        <dbReference type="Pfam" id="PF02036"/>
    </source>
</evidence>
<evidence type="ECO:0000313" key="4">
    <source>
        <dbReference type="Proteomes" id="UP001596958"/>
    </source>
</evidence>
<gene>
    <name evidence="3" type="ORF">ACFQZS_18340</name>
</gene>
<feature type="domain" description="Mycothiol-dependent maleylpyruvate isomerase metal-binding" evidence="2">
    <location>
        <begin position="11"/>
        <end position="152"/>
    </location>
</feature>
<dbReference type="GO" id="GO:0016853">
    <property type="term" value="F:isomerase activity"/>
    <property type="evidence" value="ECO:0007669"/>
    <property type="project" value="UniProtKB-KW"/>
</dbReference>
<evidence type="ECO:0000259" key="2">
    <source>
        <dbReference type="Pfam" id="PF11716"/>
    </source>
</evidence>
<organism evidence="3 4">
    <name type="scientific">Mucilaginibacter calamicampi</name>
    <dbReference type="NCBI Taxonomy" id="1302352"/>
    <lineage>
        <taxon>Bacteria</taxon>
        <taxon>Pseudomonadati</taxon>
        <taxon>Bacteroidota</taxon>
        <taxon>Sphingobacteriia</taxon>
        <taxon>Sphingobacteriales</taxon>
        <taxon>Sphingobacteriaceae</taxon>
        <taxon>Mucilaginibacter</taxon>
    </lineage>
</organism>
<dbReference type="Pfam" id="PF11716">
    <property type="entry name" value="MDMPI_N"/>
    <property type="match status" value="1"/>
</dbReference>
<dbReference type="SUPFAM" id="SSF55718">
    <property type="entry name" value="SCP-like"/>
    <property type="match status" value="1"/>
</dbReference>